<dbReference type="AlphaFoldDB" id="A0A6A0AS40"/>
<dbReference type="InterPro" id="IPR036388">
    <property type="entry name" value="WH-like_DNA-bd_sf"/>
</dbReference>
<accession>A0A6A0AS40</accession>
<dbReference type="InterPro" id="IPR016032">
    <property type="entry name" value="Sig_transdc_resp-reg_C-effctor"/>
</dbReference>
<reference evidence="2 3" key="1">
    <citation type="submission" date="2020-02" db="EMBL/GenBank/DDBJ databases">
        <title>Whole Genome Shotgun Sequence of Streptomyces sp. strain CWH03.</title>
        <authorList>
            <person name="Dohra H."/>
            <person name="Kodani S."/>
            <person name="Yamamura H."/>
        </authorList>
    </citation>
    <scope>NUCLEOTIDE SEQUENCE [LARGE SCALE GENOMIC DNA]</scope>
    <source>
        <strain evidence="2 3">CWH03</strain>
    </source>
</reference>
<protein>
    <submittedName>
        <fullName evidence="2">LuxR family transcriptional regulator</fullName>
    </submittedName>
</protein>
<feature type="region of interest" description="Disordered" evidence="1">
    <location>
        <begin position="53"/>
        <end position="74"/>
    </location>
</feature>
<dbReference type="InterPro" id="IPR051797">
    <property type="entry name" value="TrmB-like"/>
</dbReference>
<dbReference type="PANTHER" id="PTHR34293">
    <property type="entry name" value="HTH-TYPE TRANSCRIPTIONAL REGULATOR TRMBL2"/>
    <property type="match status" value="1"/>
</dbReference>
<sequence length="302" mass="32812">MEIHWNKSDSMGLTVTGAETQDGTLAITLPPDDPACREALTRVGEALGDLSRAVSSRAGRPPSATVPLPGQDSPAVGFESIEGLPRINAAIQDLLDGVTFEILTAQPDGPRPIAVLDEALTSVRDRIAAGVSMRTLYQHSTRFDEPTKEYVRAVTSYGAQVRTLAEFFDRMIIVDRRAALIPANAARTSAVVITLPAVVHFLADIFERAWDRAESYPFLPVRAADAAPEVIPAIRGSIRRLLIEGRSDKEIARRLGLSLRSLQAHVARLKEEHGAEHRLQLGYLMGLRSVAAADREREADGP</sequence>
<dbReference type="PANTHER" id="PTHR34293:SF1">
    <property type="entry name" value="HTH-TYPE TRANSCRIPTIONAL REGULATOR TRMBL2"/>
    <property type="match status" value="1"/>
</dbReference>
<dbReference type="GO" id="GO:0006355">
    <property type="term" value="P:regulation of DNA-templated transcription"/>
    <property type="evidence" value="ECO:0007669"/>
    <property type="project" value="InterPro"/>
</dbReference>
<evidence type="ECO:0000256" key="1">
    <source>
        <dbReference type="SAM" id="MobiDB-lite"/>
    </source>
</evidence>
<name>A0A6A0AS40_9ACTN</name>
<dbReference type="Proteomes" id="UP000484988">
    <property type="component" value="Unassembled WGS sequence"/>
</dbReference>
<dbReference type="GO" id="GO:0003677">
    <property type="term" value="F:DNA binding"/>
    <property type="evidence" value="ECO:0007669"/>
    <property type="project" value="InterPro"/>
</dbReference>
<keyword evidence="3" id="KW-1185">Reference proteome</keyword>
<evidence type="ECO:0000313" key="2">
    <source>
        <dbReference type="EMBL" id="GFH35736.1"/>
    </source>
</evidence>
<proteinExistence type="predicted"/>
<dbReference type="EMBL" id="BLLG01000004">
    <property type="protein sequence ID" value="GFH35736.1"/>
    <property type="molecule type" value="Genomic_DNA"/>
</dbReference>
<organism evidence="2 3">
    <name type="scientific">Streptomyces pacificus</name>
    <dbReference type="NCBI Taxonomy" id="2705029"/>
    <lineage>
        <taxon>Bacteria</taxon>
        <taxon>Bacillati</taxon>
        <taxon>Actinomycetota</taxon>
        <taxon>Actinomycetes</taxon>
        <taxon>Kitasatosporales</taxon>
        <taxon>Streptomycetaceae</taxon>
        <taxon>Streptomyces</taxon>
    </lineage>
</organism>
<dbReference type="Gene3D" id="1.10.10.10">
    <property type="entry name" value="Winged helix-like DNA-binding domain superfamily/Winged helix DNA-binding domain"/>
    <property type="match status" value="1"/>
</dbReference>
<evidence type="ECO:0000313" key="3">
    <source>
        <dbReference type="Proteomes" id="UP000484988"/>
    </source>
</evidence>
<dbReference type="SUPFAM" id="SSF46894">
    <property type="entry name" value="C-terminal effector domain of the bipartite response regulators"/>
    <property type="match status" value="1"/>
</dbReference>
<gene>
    <name evidence="2" type="ORF">SCWH03_19580</name>
</gene>
<comment type="caution">
    <text evidence="2">The sequence shown here is derived from an EMBL/GenBank/DDBJ whole genome shotgun (WGS) entry which is preliminary data.</text>
</comment>